<evidence type="ECO:0000313" key="3">
    <source>
        <dbReference type="Proteomes" id="UP001634007"/>
    </source>
</evidence>
<dbReference type="InterPro" id="IPR000073">
    <property type="entry name" value="AB_hydrolase_1"/>
</dbReference>
<dbReference type="InterPro" id="IPR029058">
    <property type="entry name" value="AB_hydrolase_fold"/>
</dbReference>
<dbReference type="PANTHER" id="PTHR43689">
    <property type="entry name" value="HYDROLASE"/>
    <property type="match status" value="1"/>
</dbReference>
<dbReference type="Gene3D" id="3.40.50.1820">
    <property type="entry name" value="alpha/beta hydrolase"/>
    <property type="match status" value="1"/>
</dbReference>
<organism evidence="2 3">
    <name type="scientific">Eucalyptus globulus</name>
    <name type="common">Tasmanian blue gum</name>
    <dbReference type="NCBI Taxonomy" id="34317"/>
    <lineage>
        <taxon>Eukaryota</taxon>
        <taxon>Viridiplantae</taxon>
        <taxon>Streptophyta</taxon>
        <taxon>Embryophyta</taxon>
        <taxon>Tracheophyta</taxon>
        <taxon>Spermatophyta</taxon>
        <taxon>Magnoliopsida</taxon>
        <taxon>eudicotyledons</taxon>
        <taxon>Gunneridae</taxon>
        <taxon>Pentapetalae</taxon>
        <taxon>rosids</taxon>
        <taxon>malvids</taxon>
        <taxon>Myrtales</taxon>
        <taxon>Myrtaceae</taxon>
        <taxon>Myrtoideae</taxon>
        <taxon>Eucalypteae</taxon>
        <taxon>Eucalyptus</taxon>
    </lineage>
</organism>
<sequence length="445" mass="49915">MRVRRCCRVKSFNLLRGDGSSTIKGENKISKRFLSWQHGKSSSSSYLKLVALASSASGTSVEYSGNPSAISVLFRELLDARKKEKRKMIAGIEQNELFIFGSFKGVHIRHKVYDVASQVCDSSETASHSQLPHIPTNLLHGFGASVFSWSRDMKCLARLTGSRILAIDRPAFGLILRVKSVELSSGSKDEKPLNPYAMAFSLLATLQYKREDKSSGLDAAGIPFSRIFRFLSQTINYISEVLVQMVKGMGDMLSTLSKKLLSTFLRSAFAVMLRNAWLDPNKTNENALRSKYWDRDLLEKTTAMLLDANTESKPPLAERLHEIPCPVLIVMGDDDLLVPSWNTERLSQAIPGSCLEVVKQCGHLPLEEKVEFVSAVDKFLQRAFGGSLEQQILQAASQYSYSCRRPFLLLQADIMHLPRKSWSSKCFKHSCFRIQMIGNYFGIFT</sequence>
<feature type="domain" description="AB hydrolase-1" evidence="1">
    <location>
        <begin position="138"/>
        <end position="372"/>
    </location>
</feature>
<reference evidence="2 3" key="1">
    <citation type="submission" date="2024-11" db="EMBL/GenBank/DDBJ databases">
        <title>Chromosome-level genome assembly of Eucalyptus globulus Labill. provides insights into its genome evolution.</title>
        <authorList>
            <person name="Li X."/>
        </authorList>
    </citation>
    <scope>NUCLEOTIDE SEQUENCE [LARGE SCALE GENOMIC DNA]</scope>
    <source>
        <strain evidence="2">CL2024</strain>
        <tissue evidence="2">Fresh tender leaves</tissue>
    </source>
</reference>
<dbReference type="Proteomes" id="UP001634007">
    <property type="component" value="Unassembled WGS sequence"/>
</dbReference>
<name>A0ABD3JVK8_EUCGL</name>
<keyword evidence="3" id="KW-1185">Reference proteome</keyword>
<dbReference type="AlphaFoldDB" id="A0ABD3JVK8"/>
<evidence type="ECO:0000313" key="2">
    <source>
        <dbReference type="EMBL" id="KAL3731503.1"/>
    </source>
</evidence>
<dbReference type="Pfam" id="PF12697">
    <property type="entry name" value="Abhydrolase_6"/>
    <property type="match status" value="1"/>
</dbReference>
<comment type="caution">
    <text evidence="2">The sequence shown here is derived from an EMBL/GenBank/DDBJ whole genome shotgun (WGS) entry which is preliminary data.</text>
</comment>
<evidence type="ECO:0000259" key="1">
    <source>
        <dbReference type="Pfam" id="PF12697"/>
    </source>
</evidence>
<dbReference type="PANTHER" id="PTHR43689:SF1">
    <property type="entry name" value="ALPHA_BETA-HYDROLASES SUPERFAMILY PROTEIN"/>
    <property type="match status" value="1"/>
</dbReference>
<proteinExistence type="predicted"/>
<gene>
    <name evidence="2" type="ORF">ACJRO7_028392</name>
</gene>
<protein>
    <recommendedName>
        <fullName evidence="1">AB hydrolase-1 domain-containing protein</fullName>
    </recommendedName>
</protein>
<dbReference type="EMBL" id="JBJKBG010000007">
    <property type="protein sequence ID" value="KAL3731503.1"/>
    <property type="molecule type" value="Genomic_DNA"/>
</dbReference>
<dbReference type="SUPFAM" id="SSF53474">
    <property type="entry name" value="alpha/beta-Hydrolases"/>
    <property type="match status" value="1"/>
</dbReference>
<accession>A0ABD3JVK8</accession>